<dbReference type="PANTHER" id="PTHR45138">
    <property type="entry name" value="REGULATORY COMPONENTS OF SENSORY TRANSDUCTION SYSTEM"/>
    <property type="match status" value="1"/>
</dbReference>
<dbReference type="SUPFAM" id="SSF55073">
    <property type="entry name" value="Nucleotide cyclase"/>
    <property type="match status" value="1"/>
</dbReference>
<dbReference type="CDD" id="cd01949">
    <property type="entry name" value="GGDEF"/>
    <property type="match status" value="1"/>
</dbReference>
<sequence>MDSNESKFQALRLQRFYLAQLSYAITYVVIGAAWLAGQYNASGAMAASHVLLGFSLQAVLFGILKSGLNLRFKDPSLTSLQMVIAMLLLTYLLAFSGEFRGSLIMIYPIILLFGVFQLSRRAFLTHAGLALILYGTLILFNTFQDDSTQALTVHLLEWFVLACFTGWLSFFCSYIRELRSRLQRRHNVLQTHQTTLRDMMGQLQSLADTDGLTGLANRRYFLSEARRRITLLTPGRKVGIALIDLDHFKKINDIHGHAAGDEVLKGFAEVARQNLREEDMVARFGGEEFVVMLDNSDLAALHQCIERIRTCFAGTCYNVAGAEVYCTLSAGLNLVRPDDNLEKRLNQADEALYCAKDNGRNRCEVYEEAYA</sequence>
<protein>
    <recommendedName>
        <fullName evidence="1">diguanylate cyclase</fullName>
        <ecNumber evidence="1">2.7.7.65</ecNumber>
    </recommendedName>
</protein>
<dbReference type="Gene3D" id="3.30.70.270">
    <property type="match status" value="1"/>
</dbReference>
<feature type="transmembrane region" description="Helical" evidence="3">
    <location>
        <begin position="99"/>
        <end position="116"/>
    </location>
</feature>
<evidence type="ECO:0000313" key="5">
    <source>
        <dbReference type="EMBL" id="GGC98502.1"/>
    </source>
</evidence>
<dbReference type="EMBL" id="BMFF01000003">
    <property type="protein sequence ID" value="GGC98502.1"/>
    <property type="molecule type" value="Genomic_DNA"/>
</dbReference>
<feature type="transmembrane region" description="Helical" evidence="3">
    <location>
        <begin position="123"/>
        <end position="143"/>
    </location>
</feature>
<keyword evidence="6" id="KW-1185">Reference proteome</keyword>
<keyword evidence="3" id="KW-0472">Membrane</keyword>
<keyword evidence="3" id="KW-0812">Transmembrane</keyword>
<organism evidence="5 6">
    <name type="scientific">Halopseudomonas salina</name>
    <dbReference type="NCBI Taxonomy" id="1323744"/>
    <lineage>
        <taxon>Bacteria</taxon>
        <taxon>Pseudomonadati</taxon>
        <taxon>Pseudomonadota</taxon>
        <taxon>Gammaproteobacteria</taxon>
        <taxon>Pseudomonadales</taxon>
        <taxon>Pseudomonadaceae</taxon>
        <taxon>Halopseudomonas</taxon>
    </lineage>
</organism>
<dbReference type="InterPro" id="IPR043128">
    <property type="entry name" value="Rev_trsase/Diguanyl_cyclase"/>
</dbReference>
<dbReference type="PANTHER" id="PTHR45138:SF9">
    <property type="entry name" value="DIGUANYLATE CYCLASE DGCM-RELATED"/>
    <property type="match status" value="1"/>
</dbReference>
<feature type="transmembrane region" description="Helical" evidence="3">
    <location>
        <begin position="16"/>
        <end position="37"/>
    </location>
</feature>
<evidence type="ECO:0000313" key="6">
    <source>
        <dbReference type="Proteomes" id="UP000638188"/>
    </source>
</evidence>
<gene>
    <name evidence="5" type="ORF">GCM10007418_17300</name>
</gene>
<feature type="domain" description="GGDEF" evidence="4">
    <location>
        <begin position="236"/>
        <end position="368"/>
    </location>
</feature>
<comment type="catalytic activity">
    <reaction evidence="2">
        <text>2 GTP = 3',3'-c-di-GMP + 2 diphosphate</text>
        <dbReference type="Rhea" id="RHEA:24898"/>
        <dbReference type="ChEBI" id="CHEBI:33019"/>
        <dbReference type="ChEBI" id="CHEBI:37565"/>
        <dbReference type="ChEBI" id="CHEBI:58805"/>
        <dbReference type="EC" id="2.7.7.65"/>
    </reaction>
</comment>
<dbReference type="SMART" id="SM00267">
    <property type="entry name" value="GGDEF"/>
    <property type="match status" value="1"/>
</dbReference>
<dbReference type="NCBIfam" id="TIGR00254">
    <property type="entry name" value="GGDEF"/>
    <property type="match status" value="1"/>
</dbReference>
<feature type="transmembrane region" description="Helical" evidence="3">
    <location>
        <begin position="155"/>
        <end position="175"/>
    </location>
</feature>
<comment type="caution">
    <text evidence="5">The sequence shown here is derived from an EMBL/GenBank/DDBJ whole genome shotgun (WGS) entry which is preliminary data.</text>
</comment>
<keyword evidence="3" id="KW-1133">Transmembrane helix</keyword>
<feature type="transmembrane region" description="Helical" evidence="3">
    <location>
        <begin position="43"/>
        <end position="64"/>
    </location>
</feature>
<evidence type="ECO:0000256" key="1">
    <source>
        <dbReference type="ARBA" id="ARBA00012528"/>
    </source>
</evidence>
<proteinExistence type="predicted"/>
<evidence type="ECO:0000256" key="2">
    <source>
        <dbReference type="ARBA" id="ARBA00034247"/>
    </source>
</evidence>
<dbReference type="Pfam" id="PF00990">
    <property type="entry name" value="GGDEF"/>
    <property type="match status" value="1"/>
</dbReference>
<accession>A0ABQ1PJR4</accession>
<evidence type="ECO:0000256" key="3">
    <source>
        <dbReference type="SAM" id="Phobius"/>
    </source>
</evidence>
<reference evidence="6" key="1">
    <citation type="journal article" date="2019" name="Int. J. Syst. Evol. Microbiol.">
        <title>The Global Catalogue of Microorganisms (GCM) 10K type strain sequencing project: providing services to taxonomists for standard genome sequencing and annotation.</title>
        <authorList>
            <consortium name="The Broad Institute Genomics Platform"/>
            <consortium name="The Broad Institute Genome Sequencing Center for Infectious Disease"/>
            <person name="Wu L."/>
            <person name="Ma J."/>
        </authorList>
    </citation>
    <scope>NUCLEOTIDE SEQUENCE [LARGE SCALE GENOMIC DNA]</scope>
    <source>
        <strain evidence="6">CGMCC 1.12482</strain>
    </source>
</reference>
<feature type="transmembrane region" description="Helical" evidence="3">
    <location>
        <begin position="76"/>
        <end position="93"/>
    </location>
</feature>
<name>A0ABQ1PJR4_9GAMM</name>
<dbReference type="PROSITE" id="PS50887">
    <property type="entry name" value="GGDEF"/>
    <property type="match status" value="1"/>
</dbReference>
<dbReference type="InterPro" id="IPR050469">
    <property type="entry name" value="Diguanylate_Cyclase"/>
</dbReference>
<evidence type="ECO:0000259" key="4">
    <source>
        <dbReference type="PROSITE" id="PS50887"/>
    </source>
</evidence>
<dbReference type="Proteomes" id="UP000638188">
    <property type="component" value="Unassembled WGS sequence"/>
</dbReference>
<dbReference type="EC" id="2.7.7.65" evidence="1"/>
<dbReference type="InterPro" id="IPR029787">
    <property type="entry name" value="Nucleotide_cyclase"/>
</dbReference>
<dbReference type="RefSeq" id="WP_150278505.1">
    <property type="nucleotide sequence ID" value="NZ_BMFF01000003.1"/>
</dbReference>
<dbReference type="InterPro" id="IPR000160">
    <property type="entry name" value="GGDEF_dom"/>
</dbReference>